<feature type="domain" description="Major facilitator superfamily (MFS) profile" evidence="6">
    <location>
        <begin position="1"/>
        <end position="417"/>
    </location>
</feature>
<gene>
    <name evidence="7" type="ORF">TrRE_jg8308</name>
</gene>
<dbReference type="SUPFAM" id="SSF103473">
    <property type="entry name" value="MFS general substrate transporter"/>
    <property type="match status" value="1"/>
</dbReference>
<organism evidence="7 8">
    <name type="scientific">Triparma retinervis</name>
    <dbReference type="NCBI Taxonomy" id="2557542"/>
    <lineage>
        <taxon>Eukaryota</taxon>
        <taxon>Sar</taxon>
        <taxon>Stramenopiles</taxon>
        <taxon>Ochrophyta</taxon>
        <taxon>Bolidophyceae</taxon>
        <taxon>Parmales</taxon>
        <taxon>Triparmaceae</taxon>
        <taxon>Triparma</taxon>
    </lineage>
</organism>
<feature type="transmembrane region" description="Helical" evidence="5">
    <location>
        <begin position="331"/>
        <end position="351"/>
    </location>
</feature>
<keyword evidence="3 5" id="KW-1133">Transmembrane helix</keyword>
<feature type="transmembrane region" description="Helical" evidence="5">
    <location>
        <begin position="299"/>
        <end position="319"/>
    </location>
</feature>
<dbReference type="GO" id="GO:0022857">
    <property type="term" value="F:transmembrane transporter activity"/>
    <property type="evidence" value="ECO:0007669"/>
    <property type="project" value="InterPro"/>
</dbReference>
<feature type="transmembrane region" description="Helical" evidence="5">
    <location>
        <begin position="167"/>
        <end position="186"/>
    </location>
</feature>
<sequence>MLIAMLSNATTSYNVVSISLVLKIMGSPNVYGDVGDTVESTCSSALLAGMTFGQLLFGSLGDVIGIDRAMALTISTQVVGCIGSAAAFQTSASVSSVFYFLAAFRFVLGIGCGGVYPLAANMASKTQKKKDRGQSVALVFSMQGIGYIFAPILALLFIRLFGEDSPVVWRLLLGFGAIPGLWLLYLRAIQAKKMTKDLGGGGGGGGGGGIVASRKYGILANIRKEPKLGRKLLGTAICWMLFDVLFYGNVLFKPIVLEAAFGDSETITDTAIDDLILNAIGLPGYFVSVYFMGSLGPKFIQMLGFVIMGILYLSIGTTWNSLTNYKTLLLVLYGGTFFFANFGPNATTFLLPSMTFTHTCRSTLNGVSAASGKLGAFLGAILFEPVSHASGNDSVMLICSGIAMVGWLFTVVGVEAN</sequence>
<evidence type="ECO:0000256" key="1">
    <source>
        <dbReference type="ARBA" id="ARBA00004141"/>
    </source>
</evidence>
<dbReference type="EMBL" id="BRXZ01003030">
    <property type="protein sequence ID" value="GMH46370.1"/>
    <property type="molecule type" value="Genomic_DNA"/>
</dbReference>
<comment type="subcellular location">
    <subcellularLocation>
        <location evidence="1">Membrane</location>
        <topology evidence="1">Multi-pass membrane protein</topology>
    </subcellularLocation>
</comment>
<evidence type="ECO:0000313" key="8">
    <source>
        <dbReference type="Proteomes" id="UP001165082"/>
    </source>
</evidence>
<dbReference type="Gene3D" id="1.20.1250.20">
    <property type="entry name" value="MFS general substrate transporter like domains"/>
    <property type="match status" value="1"/>
</dbReference>
<evidence type="ECO:0000256" key="5">
    <source>
        <dbReference type="SAM" id="Phobius"/>
    </source>
</evidence>
<evidence type="ECO:0000256" key="3">
    <source>
        <dbReference type="ARBA" id="ARBA00022989"/>
    </source>
</evidence>
<dbReference type="PANTHER" id="PTHR24064">
    <property type="entry name" value="SOLUTE CARRIER FAMILY 22 MEMBER"/>
    <property type="match status" value="1"/>
</dbReference>
<dbReference type="InterPro" id="IPR036259">
    <property type="entry name" value="MFS_trans_sf"/>
</dbReference>
<evidence type="ECO:0000259" key="6">
    <source>
        <dbReference type="PROSITE" id="PS50850"/>
    </source>
</evidence>
<evidence type="ECO:0000256" key="4">
    <source>
        <dbReference type="ARBA" id="ARBA00023136"/>
    </source>
</evidence>
<dbReference type="PROSITE" id="PS50850">
    <property type="entry name" value="MFS"/>
    <property type="match status" value="1"/>
</dbReference>
<feature type="transmembrane region" description="Helical" evidence="5">
    <location>
        <begin position="96"/>
        <end position="116"/>
    </location>
</feature>
<dbReference type="Pfam" id="PF07690">
    <property type="entry name" value="MFS_1"/>
    <property type="match status" value="1"/>
</dbReference>
<protein>
    <recommendedName>
        <fullName evidence="6">Major facilitator superfamily (MFS) profile domain-containing protein</fullName>
    </recommendedName>
</protein>
<dbReference type="InterPro" id="IPR020846">
    <property type="entry name" value="MFS_dom"/>
</dbReference>
<feature type="transmembrane region" description="Helical" evidence="5">
    <location>
        <begin position="69"/>
        <end position="90"/>
    </location>
</feature>
<feature type="non-terminal residue" evidence="7">
    <location>
        <position position="1"/>
    </location>
</feature>
<dbReference type="GO" id="GO:0016020">
    <property type="term" value="C:membrane"/>
    <property type="evidence" value="ECO:0007669"/>
    <property type="project" value="UniProtKB-SubCell"/>
</dbReference>
<name>A0A9W7DL97_9STRA</name>
<evidence type="ECO:0000256" key="2">
    <source>
        <dbReference type="ARBA" id="ARBA00022692"/>
    </source>
</evidence>
<keyword evidence="2 5" id="KW-0812">Transmembrane</keyword>
<reference evidence="7" key="1">
    <citation type="submission" date="2022-07" db="EMBL/GenBank/DDBJ databases">
        <title>Genome analysis of Parmales, a sister group of diatoms, reveals the evolutionary specialization of diatoms from phago-mixotrophs to photoautotrophs.</title>
        <authorList>
            <person name="Ban H."/>
            <person name="Sato S."/>
            <person name="Yoshikawa S."/>
            <person name="Kazumasa Y."/>
            <person name="Nakamura Y."/>
            <person name="Ichinomiya M."/>
            <person name="Saitoh K."/>
            <person name="Sato N."/>
            <person name="Blanc-Mathieu R."/>
            <person name="Endo H."/>
            <person name="Kuwata A."/>
            <person name="Ogata H."/>
        </authorList>
    </citation>
    <scope>NUCLEOTIDE SEQUENCE</scope>
</reference>
<evidence type="ECO:0000313" key="7">
    <source>
        <dbReference type="EMBL" id="GMH46370.1"/>
    </source>
</evidence>
<dbReference type="InterPro" id="IPR011701">
    <property type="entry name" value="MFS"/>
</dbReference>
<keyword evidence="4 5" id="KW-0472">Membrane</keyword>
<dbReference type="AlphaFoldDB" id="A0A9W7DL97"/>
<dbReference type="Proteomes" id="UP001165082">
    <property type="component" value="Unassembled WGS sequence"/>
</dbReference>
<feature type="transmembrane region" description="Helical" evidence="5">
    <location>
        <begin position="136"/>
        <end position="161"/>
    </location>
</feature>
<dbReference type="OrthoDB" id="433512at2759"/>
<proteinExistence type="predicted"/>
<feature type="transmembrane region" description="Helical" evidence="5">
    <location>
        <begin position="395"/>
        <end position="414"/>
    </location>
</feature>
<keyword evidence="8" id="KW-1185">Reference proteome</keyword>
<feature type="transmembrane region" description="Helical" evidence="5">
    <location>
        <begin position="232"/>
        <end position="255"/>
    </location>
</feature>
<comment type="caution">
    <text evidence="7">The sequence shown here is derived from an EMBL/GenBank/DDBJ whole genome shotgun (WGS) entry which is preliminary data.</text>
</comment>
<accession>A0A9W7DL97</accession>